<dbReference type="GO" id="GO:0030145">
    <property type="term" value="F:manganese ion binding"/>
    <property type="evidence" value="ECO:0007669"/>
    <property type="project" value="InterPro"/>
</dbReference>
<evidence type="ECO:0000256" key="8">
    <source>
        <dbReference type="ARBA" id="ARBA00022801"/>
    </source>
</evidence>
<sequence>MRSRFSKLRPLGRRILPSQLRQCASVPAAELQFGQPLHETHPHLLKAGELTPGITALEYAQRRSKLAAKLPKDAIAILAASEVKYRSGAVFYQFHQESNFFYLTGFNEPDAVAVIGKSVDGDDHTFHLFVREKDAKAEQWDGVRSGTRAALDIFNADETGDINKISNLLAPIVRGASTIYTDLISEPKNQKSFFPRFLHEQSSKAEGLAKVLESSNILPLKDVVNDVRNLKSDGEIANMRKVGQASGRAYTDAMRQAWATEKDLAAYLDFRFKTRGCDCSAYIPVVAGGQNASIIHYTQNDHLLIDGQMVLVDAGGEFGGYITDITRTWPISGAFAPAQKDLYNAVLTTQRHCISLCRANANVSLDELHNVAETGLKDQLKQLGFDMSRNALGTLFPHHLGHYVGLDVHDTPGQSRKTKLQPRQCVTIEPGLYIPNTEAYPAHFRGMGIRIEDSVCVQEEHPLVLTTEAVKEVDDIEALRI</sequence>
<evidence type="ECO:0000256" key="5">
    <source>
        <dbReference type="ARBA" id="ARBA00012574"/>
    </source>
</evidence>
<dbReference type="CDD" id="cd01087">
    <property type="entry name" value="Prolidase"/>
    <property type="match status" value="1"/>
</dbReference>
<accession>A0A8H3EL74</accession>
<evidence type="ECO:0000256" key="2">
    <source>
        <dbReference type="ARBA" id="ARBA00001936"/>
    </source>
</evidence>
<dbReference type="GO" id="GO:0005739">
    <property type="term" value="C:mitochondrion"/>
    <property type="evidence" value="ECO:0007669"/>
    <property type="project" value="TreeGrafter"/>
</dbReference>
<comment type="catalytic activity">
    <reaction evidence="1">
        <text>Release of any N-terminal amino acid, including proline, that is linked to proline, even from a dipeptide or tripeptide.</text>
        <dbReference type="EC" id="3.4.11.9"/>
    </reaction>
</comment>
<evidence type="ECO:0000256" key="9">
    <source>
        <dbReference type="ARBA" id="ARBA00023049"/>
    </source>
</evidence>
<dbReference type="GO" id="GO:0070006">
    <property type="term" value="F:metalloaminopeptidase activity"/>
    <property type="evidence" value="ECO:0007669"/>
    <property type="project" value="InterPro"/>
</dbReference>
<keyword evidence="8" id="KW-0378">Hydrolase</keyword>
<evidence type="ECO:0000256" key="4">
    <source>
        <dbReference type="ARBA" id="ARBA00008766"/>
    </source>
</evidence>
<keyword evidence="9" id="KW-0482">Metalloprotease</keyword>
<dbReference type="SUPFAM" id="SSF55920">
    <property type="entry name" value="Creatinase/aminopeptidase"/>
    <property type="match status" value="1"/>
</dbReference>
<dbReference type="Pfam" id="PF05195">
    <property type="entry name" value="AMP_N"/>
    <property type="match status" value="1"/>
</dbReference>
<proteinExistence type="inferred from homology"/>
<dbReference type="Pfam" id="PF00557">
    <property type="entry name" value="Peptidase_M24"/>
    <property type="match status" value="1"/>
</dbReference>
<dbReference type="SUPFAM" id="SSF53092">
    <property type="entry name" value="Creatinase/prolidase N-terminal domain"/>
    <property type="match status" value="1"/>
</dbReference>
<feature type="domain" description="Aminopeptidase P N-terminal" evidence="12">
    <location>
        <begin position="54"/>
        <end position="190"/>
    </location>
</feature>
<dbReference type="InterPro" id="IPR007865">
    <property type="entry name" value="Aminopep_P_N"/>
</dbReference>
<dbReference type="PANTHER" id="PTHR43226">
    <property type="entry name" value="XAA-PRO AMINOPEPTIDASE 3"/>
    <property type="match status" value="1"/>
</dbReference>
<dbReference type="InterPro" id="IPR036005">
    <property type="entry name" value="Creatinase/aminopeptidase-like"/>
</dbReference>
<dbReference type="GO" id="GO:0006508">
    <property type="term" value="P:proteolysis"/>
    <property type="evidence" value="ECO:0007669"/>
    <property type="project" value="TreeGrafter"/>
</dbReference>
<evidence type="ECO:0000259" key="12">
    <source>
        <dbReference type="SMART" id="SM01011"/>
    </source>
</evidence>
<dbReference type="SMART" id="SM01011">
    <property type="entry name" value="AMP_N"/>
    <property type="match status" value="1"/>
</dbReference>
<comment type="similarity">
    <text evidence="4">Belongs to the peptidase M24B family.</text>
</comment>
<dbReference type="EC" id="3.4.11.9" evidence="5"/>
<dbReference type="PANTHER" id="PTHR43226:SF4">
    <property type="entry name" value="XAA-PRO AMINOPEPTIDASE 3"/>
    <property type="match status" value="1"/>
</dbReference>
<protein>
    <recommendedName>
        <fullName evidence="5">Xaa-Pro aminopeptidase</fullName>
        <ecNumber evidence="5">3.4.11.9</ecNumber>
    </recommendedName>
    <alternativeName>
        <fullName evidence="11">Aminoacylproline aminopeptidase</fullName>
    </alternativeName>
</protein>
<evidence type="ECO:0000256" key="10">
    <source>
        <dbReference type="ARBA" id="ARBA00023211"/>
    </source>
</evidence>
<evidence type="ECO:0000256" key="1">
    <source>
        <dbReference type="ARBA" id="ARBA00001424"/>
    </source>
</evidence>
<comment type="cofactor">
    <cofactor evidence="2">
        <name>Mn(2+)</name>
        <dbReference type="ChEBI" id="CHEBI:29035"/>
    </cofactor>
</comment>
<keyword evidence="6" id="KW-0031">Aminopeptidase</keyword>
<keyword evidence="7" id="KW-0479">Metal-binding</keyword>
<evidence type="ECO:0000256" key="6">
    <source>
        <dbReference type="ARBA" id="ARBA00022438"/>
    </source>
</evidence>
<keyword evidence="10" id="KW-0464">Manganese</keyword>
<dbReference type="EMBL" id="CAJPDR010000022">
    <property type="protein sequence ID" value="CAF9907590.1"/>
    <property type="molecule type" value="Genomic_DNA"/>
</dbReference>
<comment type="caution">
    <text evidence="13">The sequence shown here is derived from an EMBL/GenBank/DDBJ whole genome shotgun (WGS) entry which is preliminary data.</text>
</comment>
<evidence type="ECO:0000256" key="3">
    <source>
        <dbReference type="ARBA" id="ARBA00002443"/>
    </source>
</evidence>
<dbReference type="InterPro" id="IPR052433">
    <property type="entry name" value="X-Pro_dipept-like"/>
</dbReference>
<dbReference type="OrthoDB" id="4215474at2759"/>
<reference evidence="13" key="1">
    <citation type="submission" date="2021-03" db="EMBL/GenBank/DDBJ databases">
        <authorList>
            <person name="Tagirdzhanova G."/>
        </authorList>
    </citation>
    <scope>NUCLEOTIDE SEQUENCE</scope>
</reference>
<evidence type="ECO:0000256" key="11">
    <source>
        <dbReference type="ARBA" id="ARBA00030849"/>
    </source>
</evidence>
<dbReference type="Gene3D" id="3.90.230.10">
    <property type="entry name" value="Creatinase/methionine aminopeptidase superfamily"/>
    <property type="match status" value="1"/>
</dbReference>
<dbReference type="Proteomes" id="UP000664203">
    <property type="component" value="Unassembled WGS sequence"/>
</dbReference>
<keyword evidence="14" id="KW-1185">Reference proteome</keyword>
<gene>
    <name evidence="13" type="ORF">ALECFALPRED_003543</name>
</gene>
<evidence type="ECO:0000313" key="13">
    <source>
        <dbReference type="EMBL" id="CAF9907590.1"/>
    </source>
</evidence>
<name>A0A8H3EL74_9LECA</name>
<dbReference type="InterPro" id="IPR029149">
    <property type="entry name" value="Creatin/AminoP/Spt16_N"/>
</dbReference>
<evidence type="ECO:0000313" key="14">
    <source>
        <dbReference type="Proteomes" id="UP000664203"/>
    </source>
</evidence>
<comment type="function">
    <text evidence="3">Catalyzes the removal of a penultimate prolyl residue from the N-termini of peptides.</text>
</comment>
<organism evidence="13 14">
    <name type="scientific">Alectoria fallacina</name>
    <dbReference type="NCBI Taxonomy" id="1903189"/>
    <lineage>
        <taxon>Eukaryota</taxon>
        <taxon>Fungi</taxon>
        <taxon>Dikarya</taxon>
        <taxon>Ascomycota</taxon>
        <taxon>Pezizomycotina</taxon>
        <taxon>Lecanoromycetes</taxon>
        <taxon>OSLEUM clade</taxon>
        <taxon>Lecanoromycetidae</taxon>
        <taxon>Lecanorales</taxon>
        <taxon>Lecanorineae</taxon>
        <taxon>Parmeliaceae</taxon>
        <taxon>Alectoria</taxon>
    </lineage>
</organism>
<dbReference type="AlphaFoldDB" id="A0A8H3EL74"/>
<keyword evidence="6" id="KW-0645">Protease</keyword>
<dbReference type="InterPro" id="IPR000994">
    <property type="entry name" value="Pept_M24"/>
</dbReference>
<dbReference type="Gene3D" id="3.40.350.10">
    <property type="entry name" value="Creatinase/prolidase N-terminal domain"/>
    <property type="match status" value="1"/>
</dbReference>
<evidence type="ECO:0000256" key="7">
    <source>
        <dbReference type="ARBA" id="ARBA00022723"/>
    </source>
</evidence>